<organism evidence="2 3">
    <name type="scientific">Eragrostis curvula</name>
    <name type="common">weeping love grass</name>
    <dbReference type="NCBI Taxonomy" id="38414"/>
    <lineage>
        <taxon>Eukaryota</taxon>
        <taxon>Viridiplantae</taxon>
        <taxon>Streptophyta</taxon>
        <taxon>Embryophyta</taxon>
        <taxon>Tracheophyta</taxon>
        <taxon>Spermatophyta</taxon>
        <taxon>Magnoliopsida</taxon>
        <taxon>Liliopsida</taxon>
        <taxon>Poales</taxon>
        <taxon>Poaceae</taxon>
        <taxon>PACMAD clade</taxon>
        <taxon>Chloridoideae</taxon>
        <taxon>Eragrostideae</taxon>
        <taxon>Eragrostidinae</taxon>
        <taxon>Eragrostis</taxon>
    </lineage>
</organism>
<dbReference type="InterPro" id="IPR053781">
    <property type="entry name" value="F-box_AtFBL13-like"/>
</dbReference>
<dbReference type="PROSITE" id="PS50181">
    <property type="entry name" value="FBOX"/>
    <property type="match status" value="1"/>
</dbReference>
<dbReference type="PANTHER" id="PTHR34223:SF107">
    <property type="entry name" value="F-BOX DOMAIN-CONTAINING PROTEIN"/>
    <property type="match status" value="1"/>
</dbReference>
<dbReference type="InterPro" id="IPR036047">
    <property type="entry name" value="F-box-like_dom_sf"/>
</dbReference>
<accession>A0A5J9V4G9</accession>
<protein>
    <recommendedName>
        <fullName evidence="1">F-box domain-containing protein</fullName>
    </recommendedName>
</protein>
<evidence type="ECO:0000313" key="3">
    <source>
        <dbReference type="Proteomes" id="UP000324897"/>
    </source>
</evidence>
<dbReference type="PANTHER" id="PTHR34223">
    <property type="entry name" value="OS11G0201299 PROTEIN"/>
    <property type="match status" value="1"/>
</dbReference>
<dbReference type="AlphaFoldDB" id="A0A5J9V4G9"/>
<proteinExistence type="predicted"/>
<dbReference type="SUPFAM" id="SSF52047">
    <property type="entry name" value="RNI-like"/>
    <property type="match status" value="1"/>
</dbReference>
<dbReference type="InterPro" id="IPR053197">
    <property type="entry name" value="F-box_SCFL_complex_component"/>
</dbReference>
<dbReference type="EMBL" id="RWGY01000011">
    <property type="protein sequence ID" value="TVU30281.1"/>
    <property type="molecule type" value="Genomic_DNA"/>
</dbReference>
<sequence>MAVLVPRGSLIQTVTGRVQRAGSDFGDWPPSHRCFPAADTRCLFDKMPLSRKGKKDMKQHESRGLDELPDGVLEHILGLLPAEEAVRTCLLAQRWRHLWKSAASLRVVSADGQFLDSGAKLREFMDHLLLGRGGAALELFELTIGDEDELLRDEEYVLPFVESWFRHAVRSKVQVLRLLLLPNDFHVLDDMPLVSNHLTRLELCRVEVHGSFLNFSGCPNLEHLEFDACDLYFTSTKASFESLKCLSITGSNLCVYMDNSGARMRISAPNLVSLVLHRVLGATPIFENLPSLLEASVISDWSADGCKQDAKYWDCDCEYCDISPVNGSVKLRYIFKRDMRYCPTFGNLKNLWLNDYWCVPDNFCLLACILEHSPILEKLTLQLFSEGPEHKMELEGSISPTRKAATISKYLKTVVVKCEAVDVRIVKVLNFLCTCKKFWVAVDLLRLPVKNCKAQV</sequence>
<dbReference type="InterPro" id="IPR001810">
    <property type="entry name" value="F-box_dom"/>
</dbReference>
<keyword evidence="3" id="KW-1185">Reference proteome</keyword>
<dbReference type="CDD" id="cd22160">
    <property type="entry name" value="F-box_AtFBL13-like"/>
    <property type="match status" value="1"/>
</dbReference>
<name>A0A5J9V4G9_9POAL</name>
<reference evidence="2 3" key="1">
    <citation type="journal article" date="2019" name="Sci. Rep.">
        <title>A high-quality genome of Eragrostis curvula grass provides insights into Poaceae evolution and supports new strategies to enhance forage quality.</title>
        <authorList>
            <person name="Carballo J."/>
            <person name="Santos B.A.C.M."/>
            <person name="Zappacosta D."/>
            <person name="Garbus I."/>
            <person name="Selva J.P."/>
            <person name="Gallo C.A."/>
            <person name="Diaz A."/>
            <person name="Albertini E."/>
            <person name="Caccamo M."/>
            <person name="Echenique V."/>
        </authorList>
    </citation>
    <scope>NUCLEOTIDE SEQUENCE [LARGE SCALE GENOMIC DNA]</scope>
    <source>
        <strain evidence="3">cv. Victoria</strain>
        <tissue evidence="2">Leaf</tissue>
    </source>
</reference>
<comment type="caution">
    <text evidence="2">The sequence shown here is derived from an EMBL/GenBank/DDBJ whole genome shotgun (WGS) entry which is preliminary data.</text>
</comment>
<feature type="non-terminal residue" evidence="2">
    <location>
        <position position="1"/>
    </location>
</feature>
<dbReference type="Gramene" id="TVU30281">
    <property type="protein sequence ID" value="TVU30281"/>
    <property type="gene ID" value="EJB05_21891"/>
</dbReference>
<dbReference type="Pfam" id="PF00646">
    <property type="entry name" value="F-box"/>
    <property type="match status" value="1"/>
</dbReference>
<evidence type="ECO:0000313" key="2">
    <source>
        <dbReference type="EMBL" id="TVU30281.1"/>
    </source>
</evidence>
<evidence type="ECO:0000259" key="1">
    <source>
        <dbReference type="PROSITE" id="PS50181"/>
    </source>
</evidence>
<dbReference type="Gene3D" id="1.20.1280.50">
    <property type="match status" value="1"/>
</dbReference>
<dbReference type="OrthoDB" id="2411074at2759"/>
<gene>
    <name evidence="2" type="ORF">EJB05_21891</name>
</gene>
<feature type="domain" description="F-box" evidence="1">
    <location>
        <begin position="62"/>
        <end position="108"/>
    </location>
</feature>
<dbReference type="Proteomes" id="UP000324897">
    <property type="component" value="Chromosome 1"/>
</dbReference>
<dbReference type="SUPFAM" id="SSF81383">
    <property type="entry name" value="F-box domain"/>
    <property type="match status" value="1"/>
</dbReference>